<name>A0A2A6CUW2_PRIPA</name>
<dbReference type="AlphaFoldDB" id="A0A2A6CUW2"/>
<evidence type="ECO:0000313" key="1">
    <source>
        <dbReference type="EnsemblMetazoa" id="PPA42970.1"/>
    </source>
</evidence>
<keyword evidence="2" id="KW-1185">Reference proteome</keyword>
<dbReference type="Proteomes" id="UP000005239">
    <property type="component" value="Unassembled WGS sequence"/>
</dbReference>
<proteinExistence type="predicted"/>
<dbReference type="EnsemblMetazoa" id="PPA42970.1">
    <property type="protein sequence ID" value="PPA42970.1"/>
    <property type="gene ID" value="WBGene00281339"/>
</dbReference>
<accession>A0A2A6CUW2</accession>
<reference evidence="1" key="2">
    <citation type="submission" date="2022-06" db="UniProtKB">
        <authorList>
            <consortium name="EnsemblMetazoa"/>
        </authorList>
    </citation>
    <scope>IDENTIFICATION</scope>
    <source>
        <strain evidence="1">PS312</strain>
    </source>
</reference>
<organism evidence="1 2">
    <name type="scientific">Pristionchus pacificus</name>
    <name type="common">Parasitic nematode worm</name>
    <dbReference type="NCBI Taxonomy" id="54126"/>
    <lineage>
        <taxon>Eukaryota</taxon>
        <taxon>Metazoa</taxon>
        <taxon>Ecdysozoa</taxon>
        <taxon>Nematoda</taxon>
        <taxon>Chromadorea</taxon>
        <taxon>Rhabditida</taxon>
        <taxon>Rhabditina</taxon>
        <taxon>Diplogasteromorpha</taxon>
        <taxon>Diplogasteroidea</taxon>
        <taxon>Neodiplogasteridae</taxon>
        <taxon>Pristionchus</taxon>
    </lineage>
</organism>
<reference evidence="2" key="1">
    <citation type="journal article" date="2008" name="Nat. Genet.">
        <title>The Pristionchus pacificus genome provides a unique perspective on nematode lifestyle and parasitism.</title>
        <authorList>
            <person name="Dieterich C."/>
            <person name="Clifton S.W."/>
            <person name="Schuster L.N."/>
            <person name="Chinwalla A."/>
            <person name="Delehaunty K."/>
            <person name="Dinkelacker I."/>
            <person name="Fulton L."/>
            <person name="Fulton R."/>
            <person name="Godfrey J."/>
            <person name="Minx P."/>
            <person name="Mitreva M."/>
            <person name="Roeseler W."/>
            <person name="Tian H."/>
            <person name="Witte H."/>
            <person name="Yang S.P."/>
            <person name="Wilson R.K."/>
            <person name="Sommer R.J."/>
        </authorList>
    </citation>
    <scope>NUCLEOTIDE SEQUENCE [LARGE SCALE GENOMIC DNA]</scope>
    <source>
        <strain evidence="2">PS312</strain>
    </source>
</reference>
<evidence type="ECO:0000313" key="2">
    <source>
        <dbReference type="Proteomes" id="UP000005239"/>
    </source>
</evidence>
<accession>A0A8R1UZW4</accession>
<gene>
    <name evidence="1" type="primary">WBGene00281339</name>
</gene>
<protein>
    <submittedName>
        <fullName evidence="1">Uncharacterized protein</fullName>
    </submittedName>
</protein>
<sequence>MGWRCLKVSHVAGGDRMDGERERSALSQQNHANGIAGQIAAEASQNATNGWQEAIANAMPSPPRSISPCSEIQRLKK</sequence>